<keyword evidence="4" id="KW-1185">Reference proteome</keyword>
<dbReference type="PANTHER" id="PTHR43157">
    <property type="entry name" value="PHOSPHATIDYLINOSITOL-GLYCAN BIOSYNTHESIS CLASS F PROTEIN-RELATED"/>
    <property type="match status" value="1"/>
</dbReference>
<dbReference type="EMBL" id="JAVRBK010000008">
    <property type="protein sequence ID" value="KAK5640203.1"/>
    <property type="molecule type" value="Genomic_DNA"/>
</dbReference>
<evidence type="ECO:0000313" key="3">
    <source>
        <dbReference type="EMBL" id="KAK5640203.1"/>
    </source>
</evidence>
<accession>A0AAN7V745</accession>
<name>A0AAN7V745_9COLE</name>
<gene>
    <name evidence="3" type="ORF">RI129_011014</name>
</gene>
<evidence type="ECO:0000256" key="2">
    <source>
        <dbReference type="SAM" id="SignalP"/>
    </source>
</evidence>
<dbReference type="AlphaFoldDB" id="A0AAN7V745"/>
<dbReference type="InterPro" id="IPR036291">
    <property type="entry name" value="NAD(P)-bd_dom_sf"/>
</dbReference>
<evidence type="ECO:0000313" key="4">
    <source>
        <dbReference type="Proteomes" id="UP001329430"/>
    </source>
</evidence>
<dbReference type="PANTHER" id="PTHR43157:SF31">
    <property type="entry name" value="PHOSPHATIDYLINOSITOL-GLYCAN BIOSYNTHESIS CLASS F PROTEIN"/>
    <property type="match status" value="1"/>
</dbReference>
<keyword evidence="1" id="KW-0560">Oxidoreductase</keyword>
<comment type="caution">
    <text evidence="3">The sequence shown here is derived from an EMBL/GenBank/DDBJ whole genome shotgun (WGS) entry which is preliminary data.</text>
</comment>
<dbReference type="PRINTS" id="PR00081">
    <property type="entry name" value="GDHRDH"/>
</dbReference>
<dbReference type="Proteomes" id="UP001329430">
    <property type="component" value="Chromosome 8"/>
</dbReference>
<dbReference type="InterPro" id="IPR002347">
    <property type="entry name" value="SDR_fam"/>
</dbReference>
<feature type="signal peptide" evidence="2">
    <location>
        <begin position="1"/>
        <end position="15"/>
    </location>
</feature>
<dbReference type="Pfam" id="PF00106">
    <property type="entry name" value="adh_short"/>
    <property type="match status" value="1"/>
</dbReference>
<organism evidence="3 4">
    <name type="scientific">Pyrocoelia pectoralis</name>
    <dbReference type="NCBI Taxonomy" id="417401"/>
    <lineage>
        <taxon>Eukaryota</taxon>
        <taxon>Metazoa</taxon>
        <taxon>Ecdysozoa</taxon>
        <taxon>Arthropoda</taxon>
        <taxon>Hexapoda</taxon>
        <taxon>Insecta</taxon>
        <taxon>Pterygota</taxon>
        <taxon>Neoptera</taxon>
        <taxon>Endopterygota</taxon>
        <taxon>Coleoptera</taxon>
        <taxon>Polyphaga</taxon>
        <taxon>Elateriformia</taxon>
        <taxon>Elateroidea</taxon>
        <taxon>Lampyridae</taxon>
        <taxon>Lampyrinae</taxon>
        <taxon>Pyrocoelia</taxon>
    </lineage>
</organism>
<protein>
    <recommendedName>
        <fullName evidence="5">Retinol dehydrogenase 11</fullName>
    </recommendedName>
</protein>
<keyword evidence="2" id="KW-0732">Signal</keyword>
<evidence type="ECO:0000256" key="1">
    <source>
        <dbReference type="ARBA" id="ARBA00023002"/>
    </source>
</evidence>
<reference evidence="3 4" key="1">
    <citation type="journal article" date="2024" name="Insects">
        <title>An Improved Chromosome-Level Genome Assembly of the Firefly Pyrocoelia pectoralis.</title>
        <authorList>
            <person name="Fu X."/>
            <person name="Meyer-Rochow V.B."/>
            <person name="Ballantyne L."/>
            <person name="Zhu X."/>
        </authorList>
    </citation>
    <scope>NUCLEOTIDE SEQUENCE [LARGE SCALE GENOMIC DNA]</scope>
    <source>
        <strain evidence="3">XCY_ONT2</strain>
    </source>
</reference>
<dbReference type="SUPFAM" id="SSF51735">
    <property type="entry name" value="NAD(P)-binding Rossmann-fold domains"/>
    <property type="match status" value="1"/>
</dbReference>
<dbReference type="Gene3D" id="3.40.50.720">
    <property type="entry name" value="NAD(P)-binding Rossmann-like Domain"/>
    <property type="match status" value="1"/>
</dbReference>
<proteinExistence type="predicted"/>
<sequence>MLPFTFCVLIPVVFMICIRKYKEITWGKCKNKVKLHGKIAIVTGANSGIGYEIAKELATRGAHVIMACRNLHTAATAICKIKQELSCSSIIIPMELDLESAESIAVFVEEIKATYSLIHILVNNAGVSYPKDNLCKTKHGFEIHFGVNHLGHFILTNLLIGLLDRRSSRIVIISSILHERGKICLDNLNFEKAIEKTDLYANSKLANIYFCKELARRLEKTSIGVYAVCPGWVYTNLFRHQKLKWYQMLLGLPIALLFMRTPAQGAQTAIYCATEPHLKSGLIYRDCKEYQSKVCFDEGVSKKLWNVSCDMVKTIQGNVKIWELYGASFL</sequence>
<dbReference type="GO" id="GO:0016491">
    <property type="term" value="F:oxidoreductase activity"/>
    <property type="evidence" value="ECO:0007669"/>
    <property type="project" value="UniProtKB-KW"/>
</dbReference>
<feature type="chain" id="PRO_5042834766" description="Retinol dehydrogenase 11" evidence="2">
    <location>
        <begin position="16"/>
        <end position="330"/>
    </location>
</feature>
<evidence type="ECO:0008006" key="5">
    <source>
        <dbReference type="Google" id="ProtNLM"/>
    </source>
</evidence>